<accession>A0AAJ8LMR4</accession>
<evidence type="ECO:0000256" key="5">
    <source>
        <dbReference type="ARBA" id="ARBA00023242"/>
    </source>
</evidence>
<dbReference type="GeneID" id="43587350"/>
<dbReference type="GO" id="GO:0003677">
    <property type="term" value="F:DNA binding"/>
    <property type="evidence" value="ECO:0007669"/>
    <property type="project" value="UniProtKB-KW"/>
</dbReference>
<dbReference type="CDD" id="cd12148">
    <property type="entry name" value="fungal_TF_MHR"/>
    <property type="match status" value="1"/>
</dbReference>
<dbReference type="GO" id="GO:0008270">
    <property type="term" value="F:zinc ion binding"/>
    <property type="evidence" value="ECO:0007669"/>
    <property type="project" value="InterPro"/>
</dbReference>
<reference evidence="8" key="1">
    <citation type="submission" date="2017-08" db="EMBL/GenBank/DDBJ databases">
        <authorList>
            <person name="Cuomo C."/>
            <person name="Billmyre B."/>
            <person name="Heitman J."/>
        </authorList>
    </citation>
    <scope>NUCLEOTIDE SEQUENCE</scope>
    <source>
        <strain evidence="8">CBS 12478</strain>
    </source>
</reference>
<dbReference type="PANTHER" id="PTHR31668:SF26">
    <property type="entry name" value="GLUCOSE TRANSPORT TRANSCRIPTION REGULATOR RGT1-RELATED"/>
    <property type="match status" value="1"/>
</dbReference>
<dbReference type="SMART" id="SM00066">
    <property type="entry name" value="GAL4"/>
    <property type="match status" value="1"/>
</dbReference>
<evidence type="ECO:0000313" key="8">
    <source>
        <dbReference type="EMBL" id="WWD20732.1"/>
    </source>
</evidence>
<dbReference type="InterPro" id="IPR001138">
    <property type="entry name" value="Zn2Cys6_DnaBD"/>
</dbReference>
<dbReference type="InterPro" id="IPR007219">
    <property type="entry name" value="XnlR_reg_dom"/>
</dbReference>
<keyword evidence="2" id="KW-0805">Transcription regulation</keyword>
<feature type="compositionally biased region" description="Polar residues" evidence="6">
    <location>
        <begin position="806"/>
        <end position="816"/>
    </location>
</feature>
<feature type="region of interest" description="Disordered" evidence="6">
    <location>
        <begin position="793"/>
        <end position="819"/>
    </location>
</feature>
<dbReference type="RefSeq" id="XP_065823687.1">
    <property type="nucleotide sequence ID" value="XM_065967615.1"/>
</dbReference>
<dbReference type="AlphaFoldDB" id="A0AAJ8LMR4"/>
<sequence>MHDGNNSDGSTSRQPCYYGEYGTAQEPTPGWMPNFQYQPPQPHPPQVQQQQQQSNWYATSSGKTDSGGIAEASPPPSRGGGSIPPKPSAIDTGRYPLPPPSAPQSSDLISPKTNSNTTPDTKPDSAASGSTPVNTSSKGDNKKGNGQPAKKKRKKSAVAGSGDAEGSVHSPTAETDKEKEKRTKTGRACDACRTKKIRCDILPIVDSPQGQDGPPICAHCKQYGLECTFFLPITETRFKKKRIADDPLTVDPQTIPFVTGDGLVRPKAGRSPTHETPGMGGSTAARRQHSGRVEGPTSISFLLHTTIPAIPSEAYDMRHHNSWEVLEDGNGLIRVNAPPNSSGYADADPQDPTKAHNQLNRPILSGQTMSLLVNAYFNDVAPLFPIISRSEFAAKSSPSPLLLYSICGLGATRRQFPREVFSGVRGVINGLLRSNDILSDARFENVQALLLLAQVGDLHAQPTAATASASLIRTGAAIRMSVADGVRYGAALGIPLLVDLLDCDVLLPAPYYITPDSEPNTWPVEPSFMALSEHLKLSILIGRVLKMIYSPTGLKHTTDAQLQGLVADMNAWKEHLPEELRFRGITSPHVIGLLHMSYTGVQFLFWRVFMRITYSCPPHLSFVVDIEHWSKLIKWSREALEWLDVNDDALDTVFIFPYAATSCALIQYHTWARRGDPSALDTLKLIKETATRWEATVQPDQMSIRRKTCETMTLLYEAALKTNPHSEENAGPSPTAPNPTAGVIPRKGGFSRLTFVKDESRPGGGVYVAATERERRASGLQQGDVVLVSEIEGPAGSKGENAPGGAQSSNGISDGTTPDMLHDLQMSGDNVNPQMNYESMASSGAIGPQGQLSTFGKFDANNTNLNQQNINAHLNTNPNMFDPSFLDSLPVSTFDWESWSSYFDKFLPAANQSFETMQ</sequence>
<evidence type="ECO:0000313" key="9">
    <source>
        <dbReference type="Proteomes" id="UP000322225"/>
    </source>
</evidence>
<evidence type="ECO:0000256" key="4">
    <source>
        <dbReference type="ARBA" id="ARBA00023163"/>
    </source>
</evidence>
<dbReference type="EMBL" id="CP144059">
    <property type="protein sequence ID" value="WWD20732.1"/>
    <property type="molecule type" value="Genomic_DNA"/>
</dbReference>
<dbReference type="Pfam" id="PF04082">
    <property type="entry name" value="Fungal_trans"/>
    <property type="match status" value="1"/>
</dbReference>
<dbReference type="InterPro" id="IPR050797">
    <property type="entry name" value="Carb_Metab_Trans_Reg"/>
</dbReference>
<evidence type="ECO:0000256" key="3">
    <source>
        <dbReference type="ARBA" id="ARBA00023125"/>
    </source>
</evidence>
<feature type="compositionally biased region" description="Polar residues" evidence="6">
    <location>
        <begin position="103"/>
        <end position="120"/>
    </location>
</feature>
<dbReference type="GO" id="GO:0000981">
    <property type="term" value="F:DNA-binding transcription factor activity, RNA polymerase II-specific"/>
    <property type="evidence" value="ECO:0007669"/>
    <property type="project" value="InterPro"/>
</dbReference>
<organism evidence="8 9">
    <name type="scientific">Kwoniella shandongensis</name>
    <dbReference type="NCBI Taxonomy" id="1734106"/>
    <lineage>
        <taxon>Eukaryota</taxon>
        <taxon>Fungi</taxon>
        <taxon>Dikarya</taxon>
        <taxon>Basidiomycota</taxon>
        <taxon>Agaricomycotina</taxon>
        <taxon>Tremellomycetes</taxon>
        <taxon>Tremellales</taxon>
        <taxon>Cryptococcaceae</taxon>
        <taxon>Kwoniella</taxon>
    </lineage>
</organism>
<dbReference type="GO" id="GO:0006351">
    <property type="term" value="P:DNA-templated transcription"/>
    <property type="evidence" value="ECO:0007669"/>
    <property type="project" value="InterPro"/>
</dbReference>
<evidence type="ECO:0000256" key="6">
    <source>
        <dbReference type="SAM" id="MobiDB-lite"/>
    </source>
</evidence>
<dbReference type="Pfam" id="PF00172">
    <property type="entry name" value="Zn_clus"/>
    <property type="match status" value="1"/>
</dbReference>
<feature type="compositionally biased region" description="Basic and acidic residues" evidence="6">
    <location>
        <begin position="174"/>
        <end position="183"/>
    </location>
</feature>
<dbReference type="Proteomes" id="UP000322225">
    <property type="component" value="Chromosome 9"/>
</dbReference>
<gene>
    <name evidence="8" type="ORF">CI109_105208</name>
</gene>
<feature type="region of interest" description="Disordered" evidence="6">
    <location>
        <begin position="724"/>
        <end position="747"/>
    </location>
</feature>
<feature type="domain" description="Zn(2)-C6 fungal-type" evidence="7">
    <location>
        <begin position="188"/>
        <end position="229"/>
    </location>
</feature>
<dbReference type="KEGG" id="ksn:43587350"/>
<keyword evidence="1" id="KW-0479">Metal-binding</keyword>
<feature type="compositionally biased region" description="Polar residues" evidence="6">
    <location>
        <begin position="1"/>
        <end position="14"/>
    </location>
</feature>
<evidence type="ECO:0000256" key="2">
    <source>
        <dbReference type="ARBA" id="ARBA00023015"/>
    </source>
</evidence>
<reference evidence="8" key="2">
    <citation type="submission" date="2024-01" db="EMBL/GenBank/DDBJ databases">
        <title>Comparative genomics of Cryptococcus and Kwoniella reveals pathogenesis evolution and contrasting modes of karyotype evolution via chromosome fusion or intercentromeric recombination.</title>
        <authorList>
            <person name="Coelho M.A."/>
            <person name="David-Palma M."/>
            <person name="Shea T."/>
            <person name="Bowers K."/>
            <person name="McGinley-Smith S."/>
            <person name="Mohammad A.W."/>
            <person name="Gnirke A."/>
            <person name="Yurkov A.M."/>
            <person name="Nowrousian M."/>
            <person name="Sun S."/>
            <person name="Cuomo C.A."/>
            <person name="Heitman J."/>
        </authorList>
    </citation>
    <scope>NUCLEOTIDE SEQUENCE</scope>
    <source>
        <strain evidence="8">CBS 12478</strain>
    </source>
</reference>
<evidence type="ECO:0000256" key="1">
    <source>
        <dbReference type="ARBA" id="ARBA00022723"/>
    </source>
</evidence>
<feature type="compositionally biased region" description="Polar residues" evidence="6">
    <location>
        <begin position="127"/>
        <end position="138"/>
    </location>
</feature>
<feature type="region of interest" description="Disordered" evidence="6">
    <location>
        <begin position="1"/>
        <end position="187"/>
    </location>
</feature>
<dbReference type="PANTHER" id="PTHR31668">
    <property type="entry name" value="GLUCOSE TRANSPORT TRANSCRIPTION REGULATOR RGT1-RELATED-RELATED"/>
    <property type="match status" value="1"/>
</dbReference>
<proteinExistence type="predicted"/>
<keyword evidence="5" id="KW-0539">Nucleus</keyword>
<feature type="region of interest" description="Disordered" evidence="6">
    <location>
        <begin position="257"/>
        <end position="288"/>
    </location>
</feature>
<feature type="compositionally biased region" description="Polar residues" evidence="6">
    <location>
        <begin position="54"/>
        <end position="64"/>
    </location>
</feature>
<keyword evidence="4" id="KW-0804">Transcription</keyword>
<dbReference type="PROSITE" id="PS50048">
    <property type="entry name" value="ZN2_CY6_FUNGAL_2"/>
    <property type="match status" value="1"/>
</dbReference>
<evidence type="ECO:0000259" key="7">
    <source>
        <dbReference type="PROSITE" id="PS50048"/>
    </source>
</evidence>
<dbReference type="SUPFAM" id="SSF57701">
    <property type="entry name" value="Zn2/Cys6 DNA-binding domain"/>
    <property type="match status" value="1"/>
</dbReference>
<protein>
    <recommendedName>
        <fullName evidence="7">Zn(2)-C6 fungal-type domain-containing protein</fullName>
    </recommendedName>
</protein>
<keyword evidence="3" id="KW-0238">DNA-binding</keyword>
<name>A0AAJ8LMR4_9TREE</name>
<keyword evidence="9" id="KW-1185">Reference proteome</keyword>
<dbReference type="InterPro" id="IPR036864">
    <property type="entry name" value="Zn2-C6_fun-type_DNA-bd_sf"/>
</dbReference>
<dbReference type="CDD" id="cd00067">
    <property type="entry name" value="GAL4"/>
    <property type="match status" value="1"/>
</dbReference>
<dbReference type="Gene3D" id="4.10.240.10">
    <property type="entry name" value="Zn(2)-C6 fungal-type DNA-binding domain"/>
    <property type="match status" value="1"/>
</dbReference>